<proteinExistence type="predicted"/>
<protein>
    <submittedName>
        <fullName evidence="1">Uncharacterized protein</fullName>
    </submittedName>
</protein>
<sequence length="306" mass="35002">MASTYVDVILDRAHRDLLDSAVRNVLATERALETFAQIADGLPLSSVARDCRAPYAYRHAVARHTSLCPGATEAALGFLSAFDLGRTLTFDKALLRAYQWARPGSGPSFECRLIELVARAVHGLAVLLYWRRHLIHDKVWAAKDPTYTVDAVTKPHPDSGRFKSPFYHPEYQMEDQYPDGIADVVGYWAENRILGGVVLLDRSDSWDDERNPEPNVFLHSSYDNVTFRVWRALDEQQQALVDFLLSRSPAWACPLPLLASDKNLDRIDVEYATHRKVYRDFWERRLPPAYGRFQEPHCVIDRLDYP</sequence>
<evidence type="ECO:0000313" key="2">
    <source>
        <dbReference type="Proteomes" id="UP001303760"/>
    </source>
</evidence>
<dbReference type="AlphaFoldDB" id="A0AAN7C1X7"/>
<gene>
    <name evidence="1" type="ORF">C8A03DRAFT_38979</name>
</gene>
<comment type="caution">
    <text evidence="1">The sequence shown here is derived from an EMBL/GenBank/DDBJ whole genome shotgun (WGS) entry which is preliminary data.</text>
</comment>
<accession>A0AAN7C1X7</accession>
<reference evidence="1" key="2">
    <citation type="submission" date="2023-05" db="EMBL/GenBank/DDBJ databases">
        <authorList>
            <consortium name="Lawrence Berkeley National Laboratory"/>
            <person name="Steindorff A."/>
            <person name="Hensen N."/>
            <person name="Bonometti L."/>
            <person name="Westerberg I."/>
            <person name="Brannstrom I.O."/>
            <person name="Guillou S."/>
            <person name="Cros-Aarteil S."/>
            <person name="Calhoun S."/>
            <person name="Haridas S."/>
            <person name="Kuo A."/>
            <person name="Mondo S."/>
            <person name="Pangilinan J."/>
            <person name="Riley R."/>
            <person name="Labutti K."/>
            <person name="Andreopoulos B."/>
            <person name="Lipzen A."/>
            <person name="Chen C."/>
            <person name="Yanf M."/>
            <person name="Daum C."/>
            <person name="Ng V."/>
            <person name="Clum A."/>
            <person name="Ohm R."/>
            <person name="Martin F."/>
            <person name="Silar P."/>
            <person name="Natvig D."/>
            <person name="Lalanne C."/>
            <person name="Gautier V."/>
            <person name="Ament-Velasquez S.L."/>
            <person name="Kruys A."/>
            <person name="Hutchinson M.I."/>
            <person name="Powell A.J."/>
            <person name="Barry K."/>
            <person name="Miller A.N."/>
            <person name="Grigoriev I.V."/>
            <person name="Debuchy R."/>
            <person name="Gladieux P."/>
            <person name="Thoren M.H."/>
            <person name="Johannesson H."/>
        </authorList>
    </citation>
    <scope>NUCLEOTIDE SEQUENCE</scope>
    <source>
        <strain evidence="1">CBS 532.94</strain>
    </source>
</reference>
<evidence type="ECO:0000313" key="1">
    <source>
        <dbReference type="EMBL" id="KAK4233317.1"/>
    </source>
</evidence>
<keyword evidence="2" id="KW-1185">Reference proteome</keyword>
<organism evidence="1 2">
    <name type="scientific">Achaetomium macrosporum</name>
    <dbReference type="NCBI Taxonomy" id="79813"/>
    <lineage>
        <taxon>Eukaryota</taxon>
        <taxon>Fungi</taxon>
        <taxon>Dikarya</taxon>
        <taxon>Ascomycota</taxon>
        <taxon>Pezizomycotina</taxon>
        <taxon>Sordariomycetes</taxon>
        <taxon>Sordariomycetidae</taxon>
        <taxon>Sordariales</taxon>
        <taxon>Chaetomiaceae</taxon>
        <taxon>Achaetomium</taxon>
    </lineage>
</organism>
<name>A0AAN7C1X7_9PEZI</name>
<reference evidence="1" key="1">
    <citation type="journal article" date="2023" name="Mol. Phylogenet. Evol.">
        <title>Genome-scale phylogeny and comparative genomics of the fungal order Sordariales.</title>
        <authorList>
            <person name="Hensen N."/>
            <person name="Bonometti L."/>
            <person name="Westerberg I."/>
            <person name="Brannstrom I.O."/>
            <person name="Guillou S."/>
            <person name="Cros-Aarteil S."/>
            <person name="Calhoun S."/>
            <person name="Haridas S."/>
            <person name="Kuo A."/>
            <person name="Mondo S."/>
            <person name="Pangilinan J."/>
            <person name="Riley R."/>
            <person name="LaButti K."/>
            <person name="Andreopoulos B."/>
            <person name="Lipzen A."/>
            <person name="Chen C."/>
            <person name="Yan M."/>
            <person name="Daum C."/>
            <person name="Ng V."/>
            <person name="Clum A."/>
            <person name="Steindorff A."/>
            <person name="Ohm R.A."/>
            <person name="Martin F."/>
            <person name="Silar P."/>
            <person name="Natvig D.O."/>
            <person name="Lalanne C."/>
            <person name="Gautier V."/>
            <person name="Ament-Velasquez S.L."/>
            <person name="Kruys A."/>
            <person name="Hutchinson M.I."/>
            <person name="Powell A.J."/>
            <person name="Barry K."/>
            <person name="Miller A.N."/>
            <person name="Grigoriev I.V."/>
            <person name="Debuchy R."/>
            <person name="Gladieux P."/>
            <person name="Hiltunen Thoren M."/>
            <person name="Johannesson H."/>
        </authorList>
    </citation>
    <scope>NUCLEOTIDE SEQUENCE</scope>
    <source>
        <strain evidence="1">CBS 532.94</strain>
    </source>
</reference>
<dbReference type="EMBL" id="MU860590">
    <property type="protein sequence ID" value="KAK4233317.1"/>
    <property type="molecule type" value="Genomic_DNA"/>
</dbReference>
<dbReference type="Proteomes" id="UP001303760">
    <property type="component" value="Unassembled WGS sequence"/>
</dbReference>